<dbReference type="PATRIC" id="fig|587753.9.peg.1699"/>
<dbReference type="PANTHER" id="PTHR43581">
    <property type="entry name" value="ATP/GTP PHOSPHATASE"/>
    <property type="match status" value="1"/>
</dbReference>
<keyword evidence="2" id="KW-0547">Nucleotide-binding</keyword>
<dbReference type="GO" id="GO:0006302">
    <property type="term" value="P:double-strand break repair"/>
    <property type="evidence" value="ECO:0007669"/>
    <property type="project" value="InterPro"/>
</dbReference>
<dbReference type="InterPro" id="IPR003593">
    <property type="entry name" value="AAA+_ATPase"/>
</dbReference>
<dbReference type="SMART" id="SM00382">
    <property type="entry name" value="AAA"/>
    <property type="match status" value="1"/>
</dbReference>
<evidence type="ECO:0000259" key="1">
    <source>
        <dbReference type="SMART" id="SM00382"/>
    </source>
</evidence>
<sequence length="455" mass="51081">MDINRLMLDSVGCFTDLNMALAPTPDHVTNVTVIVGNNGSGKTTILKSLATSLSWLIARVRTEKGHGSAIAEEDIQNKALGAVITIGITDGSHPRCNLVETPVEDYGFVWSLARTQQGRKSALHSSLTEVSLLADHYRTQLTVNTNASLPLIAYYPVERSVLEIPLKIKTKHTFDQLDGYDNALNRGVDFRRFFEWFREREDSENEISIPNTILAEIVEKYGKDSEVWRALSEVKTSPRDRQLTAVRSAIAAFMPEFTNLRVQRKPRLHMAIDKNEATLNVAQLSQGEKSMMALVGDIARRLAMMNPSLDNPLDGDGIVLIDEVDLHLHPQWQRSLIRKLSETFRNCQFVLTTHSPLVISDTKDVLVYVLNNGKLHEHNGLYGLDANQVLLEVMDTDIRNENVQRSLNQLLKHIQDADLENAQKLFAELSGELPEGHIELAKAALLIRKLELRRA</sequence>
<dbReference type="Gene3D" id="3.40.50.300">
    <property type="entry name" value="P-loop containing nucleotide triphosphate hydrolases"/>
    <property type="match status" value="1"/>
</dbReference>
<dbReference type="AlphaFoldDB" id="A0A0A6D834"/>
<evidence type="ECO:0000313" key="3">
    <source>
        <dbReference type="Proteomes" id="UP000030564"/>
    </source>
</evidence>
<evidence type="ECO:0000313" key="2">
    <source>
        <dbReference type="EMBL" id="KHA71958.1"/>
    </source>
</evidence>
<gene>
    <name evidence="2" type="ORF">NZ35_17925</name>
</gene>
<dbReference type="Pfam" id="PF13514">
    <property type="entry name" value="AAA_27"/>
    <property type="match status" value="1"/>
</dbReference>
<dbReference type="GO" id="GO:0005524">
    <property type="term" value="F:ATP binding"/>
    <property type="evidence" value="ECO:0007669"/>
    <property type="project" value="UniProtKB-KW"/>
</dbReference>
<dbReference type="InterPro" id="IPR038734">
    <property type="entry name" value="YhaN_AAA"/>
</dbReference>
<proteinExistence type="predicted"/>
<dbReference type="Proteomes" id="UP000030564">
    <property type="component" value="Unassembled WGS sequence"/>
</dbReference>
<feature type="domain" description="AAA+ ATPase" evidence="1">
    <location>
        <begin position="28"/>
        <end position="373"/>
    </location>
</feature>
<organism evidence="2 3">
    <name type="scientific">Pseudomonas chlororaphis</name>
    <dbReference type="NCBI Taxonomy" id="587753"/>
    <lineage>
        <taxon>Bacteria</taxon>
        <taxon>Pseudomonadati</taxon>
        <taxon>Pseudomonadota</taxon>
        <taxon>Gammaproteobacteria</taxon>
        <taxon>Pseudomonadales</taxon>
        <taxon>Pseudomonadaceae</taxon>
        <taxon>Pseudomonas</taxon>
    </lineage>
</organism>
<dbReference type="PANTHER" id="PTHR43581:SF4">
    <property type="entry name" value="ATP_GTP PHOSPHATASE"/>
    <property type="match status" value="1"/>
</dbReference>
<dbReference type="SUPFAM" id="SSF52540">
    <property type="entry name" value="P-loop containing nucleoside triphosphate hydrolases"/>
    <property type="match status" value="1"/>
</dbReference>
<protein>
    <submittedName>
        <fullName evidence="2">ATP-binding protein</fullName>
    </submittedName>
</protein>
<name>A0A0A6D834_9PSED</name>
<comment type="caution">
    <text evidence="2">The sequence shown here is derived from an EMBL/GenBank/DDBJ whole genome shotgun (WGS) entry which is preliminary data.</text>
</comment>
<dbReference type="InterPro" id="IPR051396">
    <property type="entry name" value="Bact_Antivir_Def_Nuclease"/>
</dbReference>
<dbReference type="OrthoDB" id="9815944at2"/>
<dbReference type="CDD" id="cd00267">
    <property type="entry name" value="ABC_ATPase"/>
    <property type="match status" value="2"/>
</dbReference>
<dbReference type="GO" id="GO:0016887">
    <property type="term" value="F:ATP hydrolysis activity"/>
    <property type="evidence" value="ECO:0007669"/>
    <property type="project" value="InterPro"/>
</dbReference>
<dbReference type="InterPro" id="IPR027417">
    <property type="entry name" value="P-loop_NTPase"/>
</dbReference>
<dbReference type="InterPro" id="IPR003959">
    <property type="entry name" value="ATPase_AAA_core"/>
</dbReference>
<reference evidence="2 3" key="1">
    <citation type="submission" date="2014-10" db="EMBL/GenBank/DDBJ databases">
        <title>Draft genome sequence of Pseudomonas chlororaphis EA105.</title>
        <authorList>
            <person name="McCully L.M."/>
            <person name="Bitzer A.S."/>
            <person name="Spence C."/>
            <person name="Bais H."/>
            <person name="Silby M.W."/>
        </authorList>
    </citation>
    <scope>NUCLEOTIDE SEQUENCE [LARGE SCALE GENOMIC DNA]</scope>
    <source>
        <strain evidence="2 3">EA105</strain>
    </source>
</reference>
<accession>A0A0A6D834</accession>
<keyword evidence="2" id="KW-0067">ATP-binding</keyword>
<dbReference type="EMBL" id="JSFK01000017">
    <property type="protein sequence ID" value="KHA71958.1"/>
    <property type="molecule type" value="Genomic_DNA"/>
</dbReference>
<dbReference type="Pfam" id="PF13304">
    <property type="entry name" value="AAA_21"/>
    <property type="match status" value="1"/>
</dbReference>